<dbReference type="AlphaFoldDB" id="A0A3D9HUF0"/>
<evidence type="ECO:0000259" key="1">
    <source>
        <dbReference type="PROSITE" id="PS51725"/>
    </source>
</evidence>
<dbReference type="InterPro" id="IPR011008">
    <property type="entry name" value="Dimeric_a/b-barrel"/>
</dbReference>
<comment type="caution">
    <text evidence="2">The sequence shown here is derived from an EMBL/GenBank/DDBJ whole genome shotgun (WGS) entry which is preliminary data.</text>
</comment>
<keyword evidence="3" id="KW-1185">Reference proteome</keyword>
<dbReference type="SUPFAM" id="SSF54909">
    <property type="entry name" value="Dimeric alpha+beta barrel"/>
    <property type="match status" value="1"/>
</dbReference>
<dbReference type="GO" id="GO:0004497">
    <property type="term" value="F:monooxygenase activity"/>
    <property type="evidence" value="ECO:0007669"/>
    <property type="project" value="UniProtKB-KW"/>
</dbReference>
<protein>
    <submittedName>
        <fullName evidence="2">Quinol monooxygenase YgiN</fullName>
    </submittedName>
</protein>
<dbReference type="EMBL" id="QRDZ01000052">
    <property type="protein sequence ID" value="RED53011.1"/>
    <property type="molecule type" value="Genomic_DNA"/>
</dbReference>
<dbReference type="OrthoDB" id="165368at2"/>
<reference evidence="2 3" key="1">
    <citation type="submission" date="2018-07" db="EMBL/GenBank/DDBJ databases">
        <title>Genomic Encyclopedia of Type Strains, Phase III (KMG-III): the genomes of soil and plant-associated and newly described type strains.</title>
        <authorList>
            <person name="Whitman W."/>
        </authorList>
    </citation>
    <scope>NUCLEOTIDE SEQUENCE [LARGE SCALE GENOMIC DNA]</scope>
    <source>
        <strain evidence="2 3">CECT 7287</strain>
    </source>
</reference>
<dbReference type="RefSeq" id="WP_116065611.1">
    <property type="nucleotide sequence ID" value="NZ_QRDZ01000052.1"/>
</dbReference>
<gene>
    <name evidence="2" type="ORF">DFP98_15219</name>
</gene>
<accession>A0A3D9HUF0</accession>
<evidence type="ECO:0000313" key="2">
    <source>
        <dbReference type="EMBL" id="RED53011.1"/>
    </source>
</evidence>
<name>A0A3D9HUF0_9BACL</name>
<keyword evidence="2" id="KW-0503">Monooxygenase</keyword>
<dbReference type="PROSITE" id="PS51725">
    <property type="entry name" value="ABM"/>
    <property type="match status" value="1"/>
</dbReference>
<dbReference type="Proteomes" id="UP000256977">
    <property type="component" value="Unassembled WGS sequence"/>
</dbReference>
<feature type="domain" description="ABM" evidence="1">
    <location>
        <begin position="4"/>
        <end position="92"/>
    </location>
</feature>
<organism evidence="2 3">
    <name type="scientific">Cohnella phaseoli</name>
    <dbReference type="NCBI Taxonomy" id="456490"/>
    <lineage>
        <taxon>Bacteria</taxon>
        <taxon>Bacillati</taxon>
        <taxon>Bacillota</taxon>
        <taxon>Bacilli</taxon>
        <taxon>Bacillales</taxon>
        <taxon>Paenibacillaceae</taxon>
        <taxon>Cohnella</taxon>
    </lineage>
</organism>
<dbReference type="Gene3D" id="3.30.70.100">
    <property type="match status" value="1"/>
</dbReference>
<proteinExistence type="predicted"/>
<sequence>MSKYSMLGQLIAHPGKRDELAGLMLESAETLQGMEGCIFYIINESVDEPDVLWITELWETEEAHAASLKNEGVLAVIQRCRPLIAGVKPVKLRPLGGKGM</sequence>
<keyword evidence="2" id="KW-0560">Oxidoreductase</keyword>
<dbReference type="Pfam" id="PF03992">
    <property type="entry name" value="ABM"/>
    <property type="match status" value="1"/>
</dbReference>
<evidence type="ECO:0000313" key="3">
    <source>
        <dbReference type="Proteomes" id="UP000256977"/>
    </source>
</evidence>
<dbReference type="InterPro" id="IPR007138">
    <property type="entry name" value="ABM_dom"/>
</dbReference>